<sequence>MASQFVSITKDFVEMALKQYEEEEDAAAQKKMNDLWKESGLLLKTWWMMVNIAVAFTRDSSMHKKIGDDFFEGSEGSRIRTHRTATFQEIRDAFAENLQEEFVQQHEQAKDLFEDGSVQT</sequence>
<evidence type="ECO:0000313" key="2">
    <source>
        <dbReference type="Proteomes" id="UP000095284"/>
    </source>
</evidence>
<evidence type="ECO:0000313" key="3">
    <source>
        <dbReference type="Proteomes" id="UP000659654"/>
    </source>
</evidence>
<evidence type="ECO:0000313" key="4">
    <source>
        <dbReference type="WBParaSite" id="BXY_0106300.1"/>
    </source>
</evidence>
<gene>
    <name evidence="1" type="ORF">BXYJ_LOCUS15351</name>
</gene>
<organism evidence="2 4">
    <name type="scientific">Bursaphelenchus xylophilus</name>
    <name type="common">Pinewood nematode worm</name>
    <name type="synonym">Aphelenchoides xylophilus</name>
    <dbReference type="NCBI Taxonomy" id="6326"/>
    <lineage>
        <taxon>Eukaryota</taxon>
        <taxon>Metazoa</taxon>
        <taxon>Ecdysozoa</taxon>
        <taxon>Nematoda</taxon>
        <taxon>Chromadorea</taxon>
        <taxon>Rhabditida</taxon>
        <taxon>Tylenchina</taxon>
        <taxon>Tylenchomorpha</taxon>
        <taxon>Aphelenchoidea</taxon>
        <taxon>Aphelenchoididae</taxon>
        <taxon>Bursaphelenchus</taxon>
    </lineage>
</organism>
<name>A0A1I7RK31_BURXY</name>
<dbReference type="WBParaSite" id="BXY_0106300.1">
    <property type="protein sequence ID" value="BXY_0106300.1"/>
    <property type="gene ID" value="BXY_0106300"/>
</dbReference>
<reference evidence="4" key="1">
    <citation type="submission" date="2016-11" db="UniProtKB">
        <authorList>
            <consortium name="WormBaseParasite"/>
        </authorList>
    </citation>
    <scope>IDENTIFICATION</scope>
</reference>
<dbReference type="Proteomes" id="UP000582659">
    <property type="component" value="Unassembled WGS sequence"/>
</dbReference>
<evidence type="ECO:0000313" key="1">
    <source>
        <dbReference type="EMBL" id="CAD5235260.1"/>
    </source>
</evidence>
<reference evidence="1" key="2">
    <citation type="submission" date="2020-09" db="EMBL/GenBank/DDBJ databases">
        <authorList>
            <person name="Kikuchi T."/>
        </authorList>
    </citation>
    <scope>NUCLEOTIDE SEQUENCE</scope>
    <source>
        <strain evidence="1">Ka4C1</strain>
    </source>
</reference>
<dbReference type="EMBL" id="CAJFCV020000006">
    <property type="protein sequence ID" value="CAG9131545.1"/>
    <property type="molecule type" value="Genomic_DNA"/>
</dbReference>
<dbReference type="EMBL" id="CAJFDI010000006">
    <property type="protein sequence ID" value="CAD5235260.1"/>
    <property type="molecule type" value="Genomic_DNA"/>
</dbReference>
<dbReference type="Proteomes" id="UP000095284">
    <property type="component" value="Unplaced"/>
</dbReference>
<keyword evidence="3" id="KW-1185">Reference proteome</keyword>
<accession>A0A1I7RK31</accession>
<proteinExistence type="predicted"/>
<protein>
    <submittedName>
        <fullName evidence="1">(pine wood nematode) hypothetical protein</fullName>
    </submittedName>
</protein>
<dbReference type="AlphaFoldDB" id="A0A1I7RK31"/>
<dbReference type="Proteomes" id="UP000659654">
    <property type="component" value="Unassembled WGS sequence"/>
</dbReference>